<evidence type="ECO:0000256" key="5">
    <source>
        <dbReference type="ARBA" id="ARBA00023284"/>
    </source>
</evidence>
<evidence type="ECO:0000313" key="7">
    <source>
        <dbReference type="EMBL" id="VAV94095.1"/>
    </source>
</evidence>
<reference evidence="7" key="1">
    <citation type="submission" date="2018-06" db="EMBL/GenBank/DDBJ databases">
        <authorList>
            <person name="Zhirakovskaya E."/>
        </authorList>
    </citation>
    <scope>NUCLEOTIDE SEQUENCE</scope>
</reference>
<name>A0A3B0SGM4_9ZZZZ</name>
<gene>
    <name evidence="7" type="ORF">MNBD_ALPHA05-1738</name>
</gene>
<organism evidence="7">
    <name type="scientific">hydrothermal vent metagenome</name>
    <dbReference type="NCBI Taxonomy" id="652676"/>
    <lineage>
        <taxon>unclassified sequences</taxon>
        <taxon>metagenomes</taxon>
        <taxon>ecological metagenomes</taxon>
    </lineage>
</organism>
<evidence type="ECO:0000256" key="4">
    <source>
        <dbReference type="ARBA" id="ARBA00023157"/>
    </source>
</evidence>
<dbReference type="Gene3D" id="3.40.30.10">
    <property type="entry name" value="Glutaredoxin"/>
    <property type="match status" value="1"/>
</dbReference>
<dbReference type="NCBIfam" id="TIGR00385">
    <property type="entry name" value="dsbE"/>
    <property type="match status" value="1"/>
</dbReference>
<keyword evidence="3" id="KW-0201">Cytochrome c-type biogenesis</keyword>
<dbReference type="GO" id="GO:0030288">
    <property type="term" value="C:outer membrane-bounded periplasmic space"/>
    <property type="evidence" value="ECO:0007669"/>
    <property type="project" value="InterPro"/>
</dbReference>
<dbReference type="InterPro" id="IPR036249">
    <property type="entry name" value="Thioredoxin-like_sf"/>
</dbReference>
<accession>A0A3B0SGM4</accession>
<dbReference type="PANTHER" id="PTHR42852">
    <property type="entry name" value="THIOL:DISULFIDE INTERCHANGE PROTEIN DSBE"/>
    <property type="match status" value="1"/>
</dbReference>
<dbReference type="GO" id="GO:0015036">
    <property type="term" value="F:disulfide oxidoreductase activity"/>
    <property type="evidence" value="ECO:0007669"/>
    <property type="project" value="InterPro"/>
</dbReference>
<dbReference type="PROSITE" id="PS51352">
    <property type="entry name" value="THIOREDOXIN_2"/>
    <property type="match status" value="1"/>
</dbReference>
<dbReference type="GO" id="GO:0017004">
    <property type="term" value="P:cytochrome complex assembly"/>
    <property type="evidence" value="ECO:0007669"/>
    <property type="project" value="UniProtKB-KW"/>
</dbReference>
<evidence type="ECO:0000256" key="3">
    <source>
        <dbReference type="ARBA" id="ARBA00022748"/>
    </source>
</evidence>
<feature type="non-terminal residue" evidence="7">
    <location>
        <position position="1"/>
    </location>
</feature>
<dbReference type="EMBL" id="UOEH01000133">
    <property type="protein sequence ID" value="VAV94095.1"/>
    <property type="molecule type" value="Genomic_DNA"/>
</dbReference>
<comment type="similarity">
    <text evidence="2">Belongs to the thioredoxin family. DsbE subfamily.</text>
</comment>
<protein>
    <submittedName>
        <fullName evidence="7">Cytochrome c-type biogenesis protein CcmG/DsbE, thiol:disulfide oxidoreductase</fullName>
    </submittedName>
</protein>
<sequence>AGLTRDPSYMPSALIDQPLPVFDLAAIEGEERGFATSDLDGEVALINFFGSWCISCIVEHPVLMDIAAREEVIIAGIDWKDKPGAGARWLEQRGNPYDFIGDDPTGRTAIDFGITGAPETFIIDRKGRIRYRFAGPITPLIWKRDLKPLVEQLRQEGDDGP</sequence>
<dbReference type="InterPro" id="IPR013766">
    <property type="entry name" value="Thioredoxin_domain"/>
</dbReference>
<proteinExistence type="inferred from homology"/>
<keyword evidence="5" id="KW-0676">Redox-active center</keyword>
<dbReference type="InterPro" id="IPR050553">
    <property type="entry name" value="Thioredoxin_ResA/DsbE_sf"/>
</dbReference>
<evidence type="ECO:0000259" key="6">
    <source>
        <dbReference type="PROSITE" id="PS51352"/>
    </source>
</evidence>
<dbReference type="CDD" id="cd03010">
    <property type="entry name" value="TlpA_like_DsbE"/>
    <property type="match status" value="1"/>
</dbReference>
<keyword evidence="4" id="KW-1015">Disulfide bond</keyword>
<evidence type="ECO:0000256" key="1">
    <source>
        <dbReference type="ARBA" id="ARBA00004196"/>
    </source>
</evidence>
<dbReference type="SUPFAM" id="SSF52833">
    <property type="entry name" value="Thioredoxin-like"/>
    <property type="match status" value="1"/>
</dbReference>
<dbReference type="Pfam" id="PF08534">
    <property type="entry name" value="Redoxin"/>
    <property type="match status" value="1"/>
</dbReference>
<dbReference type="InterPro" id="IPR004799">
    <property type="entry name" value="Periplasmic_diS_OxRdtase_DsbE"/>
</dbReference>
<comment type="subcellular location">
    <subcellularLocation>
        <location evidence="1">Cell envelope</location>
    </subcellularLocation>
</comment>
<feature type="domain" description="Thioredoxin" evidence="6">
    <location>
        <begin position="13"/>
        <end position="155"/>
    </location>
</feature>
<dbReference type="AlphaFoldDB" id="A0A3B0SGM4"/>
<dbReference type="InterPro" id="IPR013740">
    <property type="entry name" value="Redoxin"/>
</dbReference>
<dbReference type="PANTHER" id="PTHR42852:SF6">
    <property type="entry name" value="THIOL:DISULFIDE INTERCHANGE PROTEIN DSBE"/>
    <property type="match status" value="1"/>
</dbReference>
<evidence type="ECO:0000256" key="2">
    <source>
        <dbReference type="ARBA" id="ARBA00007758"/>
    </source>
</evidence>